<feature type="active site" description="Proton donor/acceptor" evidence="7">
    <location>
        <position position="92"/>
    </location>
</feature>
<dbReference type="HAMAP" id="MF_00258">
    <property type="entry name" value="Glu_racemase"/>
    <property type="match status" value="1"/>
</dbReference>
<comment type="similarity">
    <text evidence="7">Belongs to the aspartate/glutamate racemases family.</text>
</comment>
<dbReference type="InterPro" id="IPR018187">
    <property type="entry name" value="Asp/Glu_racemase_AS_1"/>
</dbReference>
<dbReference type="EMBL" id="JAUSVP010000003">
    <property type="protein sequence ID" value="MDQ0446814.1"/>
    <property type="molecule type" value="Genomic_DNA"/>
</dbReference>
<evidence type="ECO:0000256" key="6">
    <source>
        <dbReference type="ARBA" id="ARBA00023316"/>
    </source>
</evidence>
<organism evidence="8 9">
    <name type="scientific">Methylobacterium aerolatum</name>
    <dbReference type="NCBI Taxonomy" id="418708"/>
    <lineage>
        <taxon>Bacteria</taxon>
        <taxon>Pseudomonadati</taxon>
        <taxon>Pseudomonadota</taxon>
        <taxon>Alphaproteobacteria</taxon>
        <taxon>Hyphomicrobiales</taxon>
        <taxon>Methylobacteriaceae</taxon>
        <taxon>Methylobacterium</taxon>
    </lineage>
</organism>
<evidence type="ECO:0000256" key="2">
    <source>
        <dbReference type="ARBA" id="ARBA00013090"/>
    </source>
</evidence>
<dbReference type="InterPro" id="IPR004391">
    <property type="entry name" value="Glu_race"/>
</dbReference>
<feature type="active site" description="Proton donor/acceptor" evidence="7">
    <location>
        <position position="207"/>
    </location>
</feature>
<keyword evidence="4 7" id="KW-0573">Peptidoglycan synthesis</keyword>
<dbReference type="InterPro" id="IPR015942">
    <property type="entry name" value="Asp/Glu/hydantoin_racemase"/>
</dbReference>
<evidence type="ECO:0000313" key="9">
    <source>
        <dbReference type="Proteomes" id="UP001231124"/>
    </source>
</evidence>
<feature type="binding site" evidence="7">
    <location>
        <begin position="60"/>
        <end position="61"/>
    </location>
    <ligand>
        <name>substrate</name>
    </ligand>
</feature>
<evidence type="ECO:0000313" key="8">
    <source>
        <dbReference type="EMBL" id="MDQ0446814.1"/>
    </source>
</evidence>
<evidence type="ECO:0000256" key="7">
    <source>
        <dbReference type="HAMAP-Rule" id="MF_00258"/>
    </source>
</evidence>
<feature type="binding site" evidence="7">
    <location>
        <begin position="93"/>
        <end position="94"/>
    </location>
    <ligand>
        <name>substrate</name>
    </ligand>
</feature>
<keyword evidence="6 7" id="KW-0961">Cell wall biogenesis/degradation</keyword>
<dbReference type="SUPFAM" id="SSF53681">
    <property type="entry name" value="Aspartate/glutamate racemase"/>
    <property type="match status" value="2"/>
</dbReference>
<protein>
    <recommendedName>
        <fullName evidence="2 7">Glutamate racemase</fullName>
        <ecNumber evidence="2 7">5.1.1.3</ecNumber>
    </recommendedName>
</protein>
<comment type="function">
    <text evidence="7">Provides the (R)-glutamate required for cell wall biosynthesis.</text>
</comment>
<accession>A0ABU0HWU8</accession>
<comment type="pathway">
    <text evidence="7">Cell wall biogenesis; peptidoglycan biosynthesis.</text>
</comment>
<comment type="catalytic activity">
    <reaction evidence="1 7">
        <text>L-glutamate = D-glutamate</text>
        <dbReference type="Rhea" id="RHEA:12813"/>
        <dbReference type="ChEBI" id="CHEBI:29985"/>
        <dbReference type="ChEBI" id="CHEBI:29986"/>
        <dbReference type="EC" id="5.1.1.3"/>
    </reaction>
</comment>
<dbReference type="InterPro" id="IPR001920">
    <property type="entry name" value="Asp/Glu_race"/>
</dbReference>
<dbReference type="RefSeq" id="WP_238201587.1">
    <property type="nucleotide sequence ID" value="NZ_BPQE01000004.1"/>
</dbReference>
<reference evidence="8 9" key="1">
    <citation type="submission" date="2023-07" db="EMBL/GenBank/DDBJ databases">
        <title>Genomic Encyclopedia of Type Strains, Phase IV (KMG-IV): sequencing the most valuable type-strain genomes for metagenomic binning, comparative biology and taxonomic classification.</title>
        <authorList>
            <person name="Goeker M."/>
        </authorList>
    </citation>
    <scope>NUCLEOTIDE SEQUENCE [LARGE SCALE GENOMIC DNA]</scope>
    <source>
        <strain evidence="8 9">DSM 19013</strain>
    </source>
</reference>
<keyword evidence="3 7" id="KW-0133">Cell shape</keyword>
<feature type="binding site" evidence="7">
    <location>
        <begin position="28"/>
        <end position="29"/>
    </location>
    <ligand>
        <name>substrate</name>
    </ligand>
</feature>
<evidence type="ECO:0000256" key="1">
    <source>
        <dbReference type="ARBA" id="ARBA00001602"/>
    </source>
</evidence>
<dbReference type="PANTHER" id="PTHR21198">
    <property type="entry name" value="GLUTAMATE RACEMASE"/>
    <property type="match status" value="1"/>
</dbReference>
<evidence type="ECO:0000256" key="4">
    <source>
        <dbReference type="ARBA" id="ARBA00022984"/>
    </source>
</evidence>
<dbReference type="EC" id="5.1.1.3" evidence="2 7"/>
<dbReference type="PROSITE" id="PS00923">
    <property type="entry name" value="ASP_GLU_RACEMASE_1"/>
    <property type="match status" value="1"/>
</dbReference>
<proteinExistence type="inferred from homology"/>
<dbReference type="PANTHER" id="PTHR21198:SF2">
    <property type="entry name" value="GLUTAMATE RACEMASE"/>
    <property type="match status" value="1"/>
</dbReference>
<name>A0ABU0HWU8_9HYPH</name>
<dbReference type="Pfam" id="PF01177">
    <property type="entry name" value="Asp_Glu_race"/>
    <property type="match status" value="1"/>
</dbReference>
<evidence type="ECO:0000256" key="5">
    <source>
        <dbReference type="ARBA" id="ARBA00023235"/>
    </source>
</evidence>
<dbReference type="Proteomes" id="UP001231124">
    <property type="component" value="Unassembled WGS sequence"/>
</dbReference>
<dbReference type="GO" id="GO:0008881">
    <property type="term" value="F:glutamate racemase activity"/>
    <property type="evidence" value="ECO:0007669"/>
    <property type="project" value="UniProtKB-EC"/>
</dbReference>
<dbReference type="NCBIfam" id="TIGR00067">
    <property type="entry name" value="glut_race"/>
    <property type="match status" value="1"/>
</dbReference>
<comment type="caution">
    <text evidence="8">The sequence shown here is derived from an EMBL/GenBank/DDBJ whole genome shotgun (WGS) entry which is preliminary data.</text>
</comment>
<keyword evidence="9" id="KW-1185">Reference proteome</keyword>
<feature type="binding site" evidence="7">
    <location>
        <begin position="208"/>
        <end position="209"/>
    </location>
    <ligand>
        <name>substrate</name>
    </ligand>
</feature>
<gene>
    <name evidence="7" type="primary">murI</name>
    <name evidence="8" type="ORF">QO012_001305</name>
</gene>
<dbReference type="Gene3D" id="3.40.50.1860">
    <property type="match status" value="2"/>
</dbReference>
<sequence length="292" mass="30797">MRIDLMAGAGLSLAPVAGAPEPTILLFDSGLGGLTVLDAVRRARPDARYVYAADDAAFPYGRLSEATLIARVLDVMERLIATHRPDLVVIACNTASTLVLPALRQRFTTPFVGVVPPIKPAAETTRSRLVTLLATPGTVARSYTHDLIATYAAACAVTLVGSQNLAAFAEAEMAGNPVDDGTLRAEIAPCFVTGEDGRRTDVVCLSCTHYPLLLPRLRELAPWPVSWIDPAPAIARRVVQLLGPGQRSLGADGATVHAAFTAGSCLTQPLREGLAARGVGEIAIEAMPLRMQ</sequence>
<keyword evidence="5 7" id="KW-0413">Isomerase</keyword>
<evidence type="ECO:0000256" key="3">
    <source>
        <dbReference type="ARBA" id="ARBA00022960"/>
    </source>
</evidence>